<dbReference type="CDD" id="cd03024">
    <property type="entry name" value="DsbA_FrnE"/>
    <property type="match status" value="1"/>
</dbReference>
<dbReference type="PANTHER" id="PTHR13887">
    <property type="entry name" value="GLUTATHIONE S-TRANSFERASE KAPPA"/>
    <property type="match status" value="1"/>
</dbReference>
<dbReference type="InterPro" id="IPR036249">
    <property type="entry name" value="Thioredoxin-like_sf"/>
</dbReference>
<organism evidence="2 3">
    <name type="scientific">Lujinxingia litoralis</name>
    <dbReference type="NCBI Taxonomy" id="2211119"/>
    <lineage>
        <taxon>Bacteria</taxon>
        <taxon>Deltaproteobacteria</taxon>
        <taxon>Bradymonadales</taxon>
        <taxon>Lujinxingiaceae</taxon>
        <taxon>Lujinxingia</taxon>
    </lineage>
</organism>
<evidence type="ECO:0000313" key="2">
    <source>
        <dbReference type="EMBL" id="RAL25105.1"/>
    </source>
</evidence>
<dbReference type="SUPFAM" id="SSF52833">
    <property type="entry name" value="Thioredoxin-like"/>
    <property type="match status" value="1"/>
</dbReference>
<dbReference type="Gene3D" id="3.40.30.10">
    <property type="entry name" value="Glutaredoxin"/>
    <property type="match status" value="1"/>
</dbReference>
<accession>A0A328C9G1</accession>
<feature type="domain" description="DSBA-like thioredoxin" evidence="1">
    <location>
        <begin position="3"/>
        <end position="207"/>
    </location>
</feature>
<keyword evidence="3" id="KW-1185">Reference proteome</keyword>
<dbReference type="InterPro" id="IPR001853">
    <property type="entry name" value="DSBA-like_thioredoxin_dom"/>
</dbReference>
<reference evidence="2 3" key="1">
    <citation type="submission" date="2018-05" db="EMBL/GenBank/DDBJ databases">
        <title>Lujinxingia marina gen. nov. sp. nov., a new facultative anaerobic member of the class Deltaproteobacteria, and proposal of Lujinxingaceae fam. nov.</title>
        <authorList>
            <person name="Li C.-M."/>
        </authorList>
    </citation>
    <scope>NUCLEOTIDE SEQUENCE [LARGE SCALE GENOMIC DNA]</scope>
    <source>
        <strain evidence="2 3">B210</strain>
    </source>
</reference>
<protein>
    <submittedName>
        <fullName evidence="2">Disulfide bond formation protein DsbA</fullName>
    </submittedName>
</protein>
<dbReference type="OrthoDB" id="9799122at2"/>
<dbReference type="RefSeq" id="WP_111728277.1">
    <property type="nucleotide sequence ID" value="NZ_QHKO01000001.1"/>
</dbReference>
<name>A0A328C9G1_9DELT</name>
<comment type="caution">
    <text evidence="2">The sequence shown here is derived from an EMBL/GenBank/DDBJ whole genome shotgun (WGS) entry which is preliminary data.</text>
</comment>
<dbReference type="Proteomes" id="UP000249169">
    <property type="component" value="Unassembled WGS sequence"/>
</dbReference>
<proteinExistence type="predicted"/>
<evidence type="ECO:0000313" key="3">
    <source>
        <dbReference type="Proteomes" id="UP000249169"/>
    </source>
</evidence>
<dbReference type="GO" id="GO:0016491">
    <property type="term" value="F:oxidoreductase activity"/>
    <property type="evidence" value="ECO:0007669"/>
    <property type="project" value="InterPro"/>
</dbReference>
<dbReference type="Pfam" id="PF01323">
    <property type="entry name" value="DSBA"/>
    <property type="match status" value="1"/>
</dbReference>
<dbReference type="PANTHER" id="PTHR13887:SF41">
    <property type="entry name" value="THIOREDOXIN SUPERFAMILY PROTEIN"/>
    <property type="match status" value="1"/>
</dbReference>
<gene>
    <name evidence="2" type="ORF">DL240_02510</name>
</gene>
<dbReference type="AlphaFoldDB" id="A0A328C9G1"/>
<evidence type="ECO:0000259" key="1">
    <source>
        <dbReference type="Pfam" id="PF01323"/>
    </source>
</evidence>
<sequence>MKIEIWSDVVCPWCYIGKRRFESALQEFRAAHPEEAIEIVWRSFELDPQAPELREEPLVEHLAAKYGMSLAQARQAEAQVVAAAHGEGLEFDFAGAQSGNTFNAHRLIHASRARGLDDAMKERLMRAYFTEGRAVGRAAVLVELAEEVGLTPDEAQTALNDEATARAVRQDQARARELGIRGVPFFVLNGQLGVSGAQPPATFLGALNQARASAPLTMVTPSAAPEAGCDDTGCKVGDE</sequence>
<dbReference type="EMBL" id="QHKO01000001">
    <property type="protein sequence ID" value="RAL25105.1"/>
    <property type="molecule type" value="Genomic_DNA"/>
</dbReference>